<dbReference type="GO" id="GO:0042732">
    <property type="term" value="P:D-xylose metabolic process"/>
    <property type="evidence" value="ECO:0007669"/>
    <property type="project" value="UniProtKB-KW"/>
</dbReference>
<dbReference type="OrthoDB" id="9805576at2"/>
<feature type="domain" description="Carbohydrate kinase FGGY N-terminal" evidence="6">
    <location>
        <begin position="5"/>
        <end position="247"/>
    </location>
</feature>
<dbReference type="InterPro" id="IPR018485">
    <property type="entry name" value="FGGY_C"/>
</dbReference>
<protein>
    <submittedName>
        <fullName evidence="8">Sugar kinase</fullName>
    </submittedName>
</protein>
<keyword evidence="2" id="KW-0859">Xylose metabolism</keyword>
<dbReference type="RefSeq" id="WP_045552016.1">
    <property type="nucleotide sequence ID" value="NZ_JZDQ02000019.1"/>
</dbReference>
<sequence length="500" mass="53450">MAALVVGVDVGTGSSKGVLATAEGVVIAKAMRRHQMSLPHSGHAEMDAETIWWGEVVSICRELALHARGHTIAGLCVSGIGPCVLITDDDLTPLRPGILYGIDSRASAEIEELTERFGADAVLDRAGSELSSQAVGPKLLWIRRHEPEVWARARRWFGSSSYVVARLTGEYVLDHHTASQCAPLYDIAAEEWASDWADEILGDLAMPRLAWSGDVVGTLHAEAAEATGLPLGTPVMAGSVDAWAEAFSCGVRQPGDLMLMYGSTMFFVQVGRDLKACPPLWTAQSVQPDVMTLAGGMATSGSLLSWVQELTGKVDIATLAQEAELTPPGSEGLVVLPYFAGERTPLFDPHARGVVAGLSLRHGRGHLYRAVYEGIAYGVRQILELLEVAGGPASRVVTVGGGTRSGPWSQIVSDVTGIRQLVPEQTIGASYGDALLAAIGSGLVPPDTDWTRIVGEVVPNPENRAVYDELYETFTELYPATRDQVHRLALMQEASTRVRP</sequence>
<dbReference type="InterPro" id="IPR043129">
    <property type="entry name" value="ATPase_NBD"/>
</dbReference>
<keyword evidence="9" id="KW-1185">Reference proteome</keyword>
<dbReference type="Proteomes" id="UP000033772">
    <property type="component" value="Unassembled WGS sequence"/>
</dbReference>
<dbReference type="PANTHER" id="PTHR43095:SF5">
    <property type="entry name" value="XYLULOSE KINASE"/>
    <property type="match status" value="1"/>
</dbReference>
<dbReference type="InterPro" id="IPR018483">
    <property type="entry name" value="Carb_kinase_FGGY_CS"/>
</dbReference>
<evidence type="ECO:0000313" key="9">
    <source>
        <dbReference type="Proteomes" id="UP000033772"/>
    </source>
</evidence>
<evidence type="ECO:0000256" key="5">
    <source>
        <dbReference type="RuleBase" id="RU003733"/>
    </source>
</evidence>
<evidence type="ECO:0000256" key="2">
    <source>
        <dbReference type="ARBA" id="ARBA00022629"/>
    </source>
</evidence>
<proteinExistence type="inferred from homology"/>
<dbReference type="PIRSF" id="PIRSF000538">
    <property type="entry name" value="GlpK"/>
    <property type="match status" value="1"/>
</dbReference>
<evidence type="ECO:0000256" key="3">
    <source>
        <dbReference type="ARBA" id="ARBA00022679"/>
    </source>
</evidence>
<dbReference type="STRING" id="1844.UG56_014415"/>
<gene>
    <name evidence="8" type="ORF">UG56_014415</name>
</gene>
<keyword evidence="2" id="KW-0119">Carbohydrate metabolism</keyword>
<dbReference type="Pfam" id="PF02782">
    <property type="entry name" value="FGGY_C"/>
    <property type="match status" value="1"/>
</dbReference>
<dbReference type="GO" id="GO:0016773">
    <property type="term" value="F:phosphotransferase activity, alcohol group as acceptor"/>
    <property type="evidence" value="ECO:0007669"/>
    <property type="project" value="InterPro"/>
</dbReference>
<keyword evidence="3 5" id="KW-0808">Transferase</keyword>
<dbReference type="Gene3D" id="3.30.420.40">
    <property type="match status" value="2"/>
</dbReference>
<comment type="similarity">
    <text evidence="1 5">Belongs to the FGGY kinase family.</text>
</comment>
<dbReference type="CDD" id="cd07804">
    <property type="entry name" value="ASKHA_NBD_FGGY_RrXK-like"/>
    <property type="match status" value="1"/>
</dbReference>
<evidence type="ECO:0000313" key="8">
    <source>
        <dbReference type="EMBL" id="OIJ25998.1"/>
    </source>
</evidence>
<evidence type="ECO:0000256" key="4">
    <source>
        <dbReference type="ARBA" id="ARBA00022777"/>
    </source>
</evidence>
<dbReference type="Pfam" id="PF00370">
    <property type="entry name" value="FGGY_N"/>
    <property type="match status" value="1"/>
</dbReference>
<dbReference type="GO" id="GO:0016301">
    <property type="term" value="F:kinase activity"/>
    <property type="evidence" value="ECO:0007669"/>
    <property type="project" value="UniProtKB-KW"/>
</dbReference>
<name>A0A1J4N367_9ACTN</name>
<evidence type="ECO:0000259" key="7">
    <source>
        <dbReference type="Pfam" id="PF02782"/>
    </source>
</evidence>
<evidence type="ECO:0000256" key="1">
    <source>
        <dbReference type="ARBA" id="ARBA00009156"/>
    </source>
</evidence>
<dbReference type="PANTHER" id="PTHR43095">
    <property type="entry name" value="SUGAR KINASE"/>
    <property type="match status" value="1"/>
</dbReference>
<dbReference type="InterPro" id="IPR050406">
    <property type="entry name" value="FGGY_Carb_Kinase"/>
</dbReference>
<dbReference type="SUPFAM" id="SSF53067">
    <property type="entry name" value="Actin-like ATPase domain"/>
    <property type="match status" value="2"/>
</dbReference>
<organism evidence="8 9">
    <name type="scientific">Nocardioides luteus</name>
    <dbReference type="NCBI Taxonomy" id="1844"/>
    <lineage>
        <taxon>Bacteria</taxon>
        <taxon>Bacillati</taxon>
        <taxon>Actinomycetota</taxon>
        <taxon>Actinomycetes</taxon>
        <taxon>Propionibacteriales</taxon>
        <taxon>Nocardioidaceae</taxon>
        <taxon>Nocardioides</taxon>
    </lineage>
</organism>
<dbReference type="InterPro" id="IPR000577">
    <property type="entry name" value="Carb_kinase_FGGY"/>
</dbReference>
<feature type="domain" description="Carbohydrate kinase FGGY C-terminal" evidence="7">
    <location>
        <begin position="270"/>
        <end position="439"/>
    </location>
</feature>
<dbReference type="EMBL" id="JZDQ02000019">
    <property type="protein sequence ID" value="OIJ25998.1"/>
    <property type="molecule type" value="Genomic_DNA"/>
</dbReference>
<dbReference type="PROSITE" id="PS00445">
    <property type="entry name" value="FGGY_KINASES_2"/>
    <property type="match status" value="1"/>
</dbReference>
<keyword evidence="4 5" id="KW-0418">Kinase</keyword>
<dbReference type="InterPro" id="IPR018484">
    <property type="entry name" value="FGGY_N"/>
</dbReference>
<evidence type="ECO:0000259" key="6">
    <source>
        <dbReference type="Pfam" id="PF00370"/>
    </source>
</evidence>
<accession>A0A1J4N367</accession>
<reference evidence="8" key="1">
    <citation type="submission" date="2016-10" db="EMBL/GenBank/DDBJ databases">
        <title>Draft Genome Sequence of Nocardioides luteus Strain BAFB, an Alkane-Degrading Bacterium Isolated from JP-7 Polluted Soil.</title>
        <authorList>
            <person name="Brown L."/>
            <person name="Ruiz O.N."/>
            <person name="Gunasekera T."/>
        </authorList>
    </citation>
    <scope>NUCLEOTIDE SEQUENCE [LARGE SCALE GENOMIC DNA]</scope>
    <source>
        <strain evidence="8">BAFB</strain>
    </source>
</reference>
<dbReference type="AlphaFoldDB" id="A0A1J4N367"/>
<comment type="caution">
    <text evidence="8">The sequence shown here is derived from an EMBL/GenBank/DDBJ whole genome shotgun (WGS) entry which is preliminary data.</text>
</comment>